<comment type="caution">
    <text evidence="2">The sequence shown here is derived from an EMBL/GenBank/DDBJ whole genome shotgun (WGS) entry which is preliminary data.</text>
</comment>
<proteinExistence type="predicted"/>
<name>A0ABQ9YS20_9CRUS</name>
<evidence type="ECO:0000313" key="2">
    <source>
        <dbReference type="EMBL" id="KAK4003413.1"/>
    </source>
</evidence>
<dbReference type="EMBL" id="JAOYFB010000001">
    <property type="protein sequence ID" value="KAK4003413.1"/>
    <property type="molecule type" value="Genomic_DNA"/>
</dbReference>
<evidence type="ECO:0000313" key="3">
    <source>
        <dbReference type="Proteomes" id="UP001234178"/>
    </source>
</evidence>
<dbReference type="Proteomes" id="UP001234178">
    <property type="component" value="Unassembled WGS sequence"/>
</dbReference>
<gene>
    <name evidence="2" type="ORF">OUZ56_005180</name>
</gene>
<sequence length="135" mass="15015">MSTEYWHSELVIAVATLISINIKQICYPAKYSVTDDDNFRFSSAICIDTTQQQQRHCCAVSNIQSIGAVHKLNNVAGNYSSVVSYSIWDSEYRSSNLTPSTSFISYGRLNSSVDEDSNGMTKVQSSNPAMDSRQH</sequence>
<keyword evidence="3" id="KW-1185">Reference proteome</keyword>
<reference evidence="2 3" key="1">
    <citation type="journal article" date="2023" name="Nucleic Acids Res.">
        <title>The hologenome of Daphnia magna reveals possible DNA methylation and microbiome-mediated evolution of the host genome.</title>
        <authorList>
            <person name="Chaturvedi A."/>
            <person name="Li X."/>
            <person name="Dhandapani V."/>
            <person name="Marshall H."/>
            <person name="Kissane S."/>
            <person name="Cuenca-Cambronero M."/>
            <person name="Asole G."/>
            <person name="Calvet F."/>
            <person name="Ruiz-Romero M."/>
            <person name="Marangio P."/>
            <person name="Guigo R."/>
            <person name="Rago D."/>
            <person name="Mirbahai L."/>
            <person name="Eastwood N."/>
            <person name="Colbourne J.K."/>
            <person name="Zhou J."/>
            <person name="Mallon E."/>
            <person name="Orsini L."/>
        </authorList>
    </citation>
    <scope>NUCLEOTIDE SEQUENCE [LARGE SCALE GENOMIC DNA]</scope>
    <source>
        <strain evidence="2">LRV0_1</strain>
    </source>
</reference>
<protein>
    <submittedName>
        <fullName evidence="2">Uncharacterized protein</fullName>
    </submittedName>
</protein>
<evidence type="ECO:0000256" key="1">
    <source>
        <dbReference type="SAM" id="MobiDB-lite"/>
    </source>
</evidence>
<feature type="region of interest" description="Disordered" evidence="1">
    <location>
        <begin position="115"/>
        <end position="135"/>
    </location>
</feature>
<feature type="compositionally biased region" description="Polar residues" evidence="1">
    <location>
        <begin position="115"/>
        <end position="129"/>
    </location>
</feature>
<organism evidence="2 3">
    <name type="scientific">Daphnia magna</name>
    <dbReference type="NCBI Taxonomy" id="35525"/>
    <lineage>
        <taxon>Eukaryota</taxon>
        <taxon>Metazoa</taxon>
        <taxon>Ecdysozoa</taxon>
        <taxon>Arthropoda</taxon>
        <taxon>Crustacea</taxon>
        <taxon>Branchiopoda</taxon>
        <taxon>Diplostraca</taxon>
        <taxon>Cladocera</taxon>
        <taxon>Anomopoda</taxon>
        <taxon>Daphniidae</taxon>
        <taxon>Daphnia</taxon>
    </lineage>
</organism>
<accession>A0ABQ9YS20</accession>